<evidence type="ECO:0000313" key="6">
    <source>
        <dbReference type="Proteomes" id="UP001208689"/>
    </source>
</evidence>
<keyword evidence="3" id="KW-0732">Signal</keyword>
<evidence type="ECO:0000256" key="3">
    <source>
        <dbReference type="ARBA" id="ARBA00022729"/>
    </source>
</evidence>
<keyword evidence="2" id="KW-0964">Secreted</keyword>
<protein>
    <recommendedName>
        <fullName evidence="7">LamG-like jellyroll fold domain-containing protein</fullName>
    </recommendedName>
</protein>
<dbReference type="InterPro" id="IPR013320">
    <property type="entry name" value="ConA-like_dom_sf"/>
</dbReference>
<dbReference type="Gene3D" id="2.60.120.200">
    <property type="match status" value="1"/>
</dbReference>
<dbReference type="PROSITE" id="PS00018">
    <property type="entry name" value="EF_HAND_1"/>
    <property type="match status" value="1"/>
</dbReference>
<dbReference type="Pfam" id="PF13385">
    <property type="entry name" value="Laminin_G_3"/>
    <property type="match status" value="1"/>
</dbReference>
<dbReference type="InterPro" id="IPR059100">
    <property type="entry name" value="TSP3_bac"/>
</dbReference>
<dbReference type="Pfam" id="PF18884">
    <property type="entry name" value="TSP3_bac"/>
    <property type="match status" value="4"/>
</dbReference>
<dbReference type="InterPro" id="IPR018247">
    <property type="entry name" value="EF_Hand_1_Ca_BS"/>
</dbReference>
<evidence type="ECO:0000256" key="4">
    <source>
        <dbReference type="ARBA" id="ARBA00022837"/>
    </source>
</evidence>
<reference evidence="5" key="1">
    <citation type="submission" date="2022-09" db="EMBL/GenBank/DDBJ databases">
        <title>Actin cytoskeleton and complex cell architecture in an #Asgard archaeon.</title>
        <authorList>
            <person name="Ponce Toledo R.I."/>
            <person name="Schleper C."/>
            <person name="Rodrigues Oliveira T."/>
            <person name="Wollweber F."/>
            <person name="Xu J."/>
            <person name="Rittmann S."/>
            <person name="Klingl A."/>
            <person name="Pilhofer M."/>
        </authorList>
    </citation>
    <scope>NUCLEOTIDE SEQUENCE</scope>
    <source>
        <strain evidence="5">B-35</strain>
    </source>
</reference>
<evidence type="ECO:0000256" key="2">
    <source>
        <dbReference type="ARBA" id="ARBA00022525"/>
    </source>
</evidence>
<organism evidence="5 6">
    <name type="scientific">Candidatus Lokiarchaeum ossiferum</name>
    <dbReference type="NCBI Taxonomy" id="2951803"/>
    <lineage>
        <taxon>Archaea</taxon>
        <taxon>Promethearchaeati</taxon>
        <taxon>Promethearchaeota</taxon>
        <taxon>Promethearchaeia</taxon>
        <taxon>Promethearchaeales</taxon>
        <taxon>Promethearchaeaceae</taxon>
        <taxon>Candidatus Lokiarchaeum</taxon>
    </lineage>
</organism>
<evidence type="ECO:0000313" key="5">
    <source>
        <dbReference type="EMBL" id="UYP46502.1"/>
    </source>
</evidence>
<dbReference type="SUPFAM" id="SSF49899">
    <property type="entry name" value="Concanavalin A-like lectins/glucanases"/>
    <property type="match status" value="1"/>
</dbReference>
<evidence type="ECO:0000256" key="1">
    <source>
        <dbReference type="ARBA" id="ARBA00004613"/>
    </source>
</evidence>
<name>A0ABY6HSK6_9ARCH</name>
<keyword evidence="4" id="KW-0106">Calcium</keyword>
<dbReference type="EMBL" id="CP104013">
    <property type="protein sequence ID" value="UYP46502.1"/>
    <property type="molecule type" value="Genomic_DNA"/>
</dbReference>
<dbReference type="Proteomes" id="UP001208689">
    <property type="component" value="Chromosome"/>
</dbReference>
<evidence type="ECO:0008006" key="7">
    <source>
        <dbReference type="Google" id="ProtNLM"/>
    </source>
</evidence>
<accession>A0ABY6HSK6</accession>
<proteinExistence type="predicted"/>
<sequence>MRKMKYKTKITATLLICLCLPLTIQQFLQPSSALLSYADDLYARWDLDGNANEPVNDFNGVFHGATPATDRLGRSSSCYNFDGSNDYVSVPHKTLPDGSTEYTISAWFKWDGGGGGLEGRRFILETTPLWSISICIEKGPTPIAKGYLRDSSTRVASGTTIIVPNQWYQLAATYQKDTTNGFKLYLNGQLEGQVSTGGSLEPITSMNIGTYRSADNRWFDGKIDEIGLFNRAFSEEEMEILYEQDFDTDGDGLTDFDEMCGIGGSNLLYDWDFTDNGVDDDLGMDWNIVTGSGCAVVDSVNTPYPNAVRLYDYGTGTAGIYANFDSSLISGSAEFEFRTDANFKLTYILLKQGSTNAILMANYRTAEGDGIQYHDGTQWNLLKECSYTDWLSIKISWNTLSDTCNIYFPDSGEKFENLDFYNPVSSISRMQFQTYSSQTGYSAYVDDVIIREHTDPTNSDSDNDGLSDCVEFSYINGNRELNSWEFPANENPFGGWTKIQGSGCIVGSGAWPNDDTAILYDHGTGSAGIYENFEYTTKGSMIFDIMSTDTAKITYILLRQGSSNAILMAIVSYGGHNGLQYHDGSSWHLLENIASNEWKKDLKISWDTATDTFSVFLGSSSIGSNLAFYSPASYISRVVFETYNSYSGYSTYLDNVIISSNRLDPLDSDSDDDGLLDGEEIALGTDPMDADSDEDGFNDGLEVKIFKTDPKNGYDRGDLSWNIGHFEYDSIGSNPDGWEISFSENSNQYTEVVADSVGFGTESSKALKVHVSEGFMGFNKKVYPSKNFENNVISFDLFTSTRIDEMWLQLGWSNMIPQTNYNLFIKFYGYSIGFFTPTGEKIQQIELSPNSLYNIQVEMNGYTNTYDFRIDGVSRVSYPMIAVLPDSSYSYLSFYFKGTQDILVDNIKFGKISNYYENCYSNPTTYQFLDNNYYNLHDDMTAGPKHEFSSSDPRSGYLGGHFGLQYDWGLLEEDGGFHDFSATNGEVDLRFQTGVESTKINHPDYNGFDVWAYLQGLTISMGILIDGVPVHPLDLDVSRTSSGDAEINYETDGINLGDEYDASVGTEAYAIFELLLLFGSNIADGPLGPLDELVGALNVGGGMVSAFQPNFLTKSIQGNYFSWDFDLGSRYLTMNPAKYFNGEITMKHFFTDLVSESSAISYIVNFEITTGFYMSIDGTNQPLDGRFTSNFMTISTIRG</sequence>
<keyword evidence="6" id="KW-1185">Reference proteome</keyword>
<comment type="subcellular location">
    <subcellularLocation>
        <location evidence="1">Secreted</location>
    </subcellularLocation>
</comment>
<gene>
    <name evidence="5" type="ORF">NEF87_002787</name>
</gene>